<dbReference type="InterPro" id="IPR014710">
    <property type="entry name" value="RmlC-like_jellyroll"/>
</dbReference>
<dbReference type="PANTHER" id="PTHR46797:SF23">
    <property type="entry name" value="HTH-TYPE TRANSCRIPTIONAL REGULATOR SUTR"/>
    <property type="match status" value="1"/>
</dbReference>
<evidence type="ECO:0000313" key="6">
    <source>
        <dbReference type="Proteomes" id="UP000321839"/>
    </source>
</evidence>
<dbReference type="InterPro" id="IPR001387">
    <property type="entry name" value="Cro/C1-type_HTH"/>
</dbReference>
<dbReference type="GO" id="GO:0003677">
    <property type="term" value="F:DNA binding"/>
    <property type="evidence" value="ECO:0007669"/>
    <property type="project" value="UniProtKB-KW"/>
</dbReference>
<dbReference type="SMART" id="SM00530">
    <property type="entry name" value="HTH_XRE"/>
    <property type="match status" value="1"/>
</dbReference>
<dbReference type="InterPro" id="IPR010982">
    <property type="entry name" value="Lambda_DNA-bd_dom_sf"/>
</dbReference>
<keyword evidence="6" id="KW-1185">Reference proteome</keyword>
<organism evidence="5 6">
    <name type="scientific">Staphylococcus ureilyticus</name>
    <name type="common">Staphylococcus cohnii subsp. urealyticus</name>
    <dbReference type="NCBI Taxonomy" id="94138"/>
    <lineage>
        <taxon>Bacteria</taxon>
        <taxon>Bacillati</taxon>
        <taxon>Bacillota</taxon>
        <taxon>Bacilli</taxon>
        <taxon>Bacillales</taxon>
        <taxon>Staphylococcaceae</taxon>
        <taxon>Staphylococcus</taxon>
        <taxon>Staphylococcus cohnii species complex</taxon>
    </lineage>
</organism>
<dbReference type="CDD" id="cd02209">
    <property type="entry name" value="cupin_XRE_C"/>
    <property type="match status" value="1"/>
</dbReference>
<feature type="domain" description="HTH cro/C1-type" evidence="4">
    <location>
        <begin position="12"/>
        <end position="66"/>
    </location>
</feature>
<keyword evidence="2" id="KW-0238">DNA-binding</keyword>
<dbReference type="SUPFAM" id="SSF47413">
    <property type="entry name" value="lambda repressor-like DNA-binding domains"/>
    <property type="match status" value="1"/>
</dbReference>
<dbReference type="InterPro" id="IPR011051">
    <property type="entry name" value="RmlC_Cupin_sf"/>
</dbReference>
<evidence type="ECO:0000256" key="1">
    <source>
        <dbReference type="ARBA" id="ARBA00023015"/>
    </source>
</evidence>
<name>A0AB34AKG8_STAUR</name>
<dbReference type="Pfam" id="PF07883">
    <property type="entry name" value="Cupin_2"/>
    <property type="match status" value="1"/>
</dbReference>
<dbReference type="AlphaFoldDB" id="A0AB34AKG8"/>
<dbReference type="SUPFAM" id="SSF51182">
    <property type="entry name" value="RmlC-like cupins"/>
    <property type="match status" value="1"/>
</dbReference>
<evidence type="ECO:0000256" key="2">
    <source>
        <dbReference type="ARBA" id="ARBA00023125"/>
    </source>
</evidence>
<evidence type="ECO:0000259" key="4">
    <source>
        <dbReference type="PROSITE" id="PS50943"/>
    </source>
</evidence>
<dbReference type="RefSeq" id="WP_103161380.1">
    <property type="nucleotide sequence ID" value="NZ_BKAW01000008.1"/>
</dbReference>
<proteinExistence type="predicted"/>
<dbReference type="InterPro" id="IPR050807">
    <property type="entry name" value="TransReg_Diox_bact_type"/>
</dbReference>
<keyword evidence="3" id="KW-0804">Transcription</keyword>
<dbReference type="GO" id="GO:0005829">
    <property type="term" value="C:cytosol"/>
    <property type="evidence" value="ECO:0007669"/>
    <property type="project" value="TreeGrafter"/>
</dbReference>
<reference evidence="5 6" key="1">
    <citation type="submission" date="2019-07" db="EMBL/GenBank/DDBJ databases">
        <title>Whole genome shotgun sequence of Staphylococcus cohnii subsp. urealyticus NBRC 109766.</title>
        <authorList>
            <person name="Hosoyama A."/>
            <person name="Uohara A."/>
            <person name="Ohji S."/>
            <person name="Ichikawa N."/>
        </authorList>
    </citation>
    <scope>NUCLEOTIDE SEQUENCE [LARGE SCALE GENOMIC DNA]</scope>
    <source>
        <strain evidence="5 6">NBRC 109766</strain>
    </source>
</reference>
<dbReference type="CDD" id="cd00093">
    <property type="entry name" value="HTH_XRE"/>
    <property type="match status" value="1"/>
</dbReference>
<comment type="caution">
    <text evidence="5">The sequence shown here is derived from an EMBL/GenBank/DDBJ whole genome shotgun (WGS) entry which is preliminary data.</text>
</comment>
<evidence type="ECO:0000256" key="3">
    <source>
        <dbReference type="ARBA" id="ARBA00023163"/>
    </source>
</evidence>
<sequence length="183" mass="21004">MYHIQNIIAKNLATYRNKHQLSLDKMANLTGVSKNMLSQIEKGASNPTITTLWKIANGLHLPLSQLTSTRQEHINFVDESDIIPIVEDKVKIFPYFPYDDRKHFEMFKMEIQPGGKMISDPHHIQSEEFIIVNSGTLNIEVEQTSYTISSNQAFRFNSDVAHGYYNPNNEVVILTATIHYHVQ</sequence>
<dbReference type="Gene3D" id="1.10.260.40">
    <property type="entry name" value="lambda repressor-like DNA-binding domains"/>
    <property type="match status" value="1"/>
</dbReference>
<dbReference type="InterPro" id="IPR013096">
    <property type="entry name" value="Cupin_2"/>
</dbReference>
<evidence type="ECO:0000313" key="5">
    <source>
        <dbReference type="EMBL" id="GEQ03383.1"/>
    </source>
</evidence>
<dbReference type="PANTHER" id="PTHR46797">
    <property type="entry name" value="HTH-TYPE TRANSCRIPTIONAL REGULATOR"/>
    <property type="match status" value="1"/>
</dbReference>
<dbReference type="Gene3D" id="2.60.120.10">
    <property type="entry name" value="Jelly Rolls"/>
    <property type="match status" value="1"/>
</dbReference>
<keyword evidence="1" id="KW-0805">Transcription regulation</keyword>
<protein>
    <submittedName>
        <fullName evidence="5">Transcriptional regulator</fullName>
    </submittedName>
</protein>
<dbReference type="GO" id="GO:0003700">
    <property type="term" value="F:DNA-binding transcription factor activity"/>
    <property type="evidence" value="ECO:0007669"/>
    <property type="project" value="TreeGrafter"/>
</dbReference>
<dbReference type="EMBL" id="BKAW01000008">
    <property type="protein sequence ID" value="GEQ03383.1"/>
    <property type="molecule type" value="Genomic_DNA"/>
</dbReference>
<dbReference type="PROSITE" id="PS50943">
    <property type="entry name" value="HTH_CROC1"/>
    <property type="match status" value="1"/>
</dbReference>
<dbReference type="Pfam" id="PF01381">
    <property type="entry name" value="HTH_3"/>
    <property type="match status" value="1"/>
</dbReference>
<dbReference type="Proteomes" id="UP000321839">
    <property type="component" value="Unassembled WGS sequence"/>
</dbReference>
<gene>
    <name evidence="5" type="ORF">SCO02_18240</name>
</gene>
<accession>A0AB34AKG8</accession>